<sequence>MLNKERGTRLLEIWGNGCIELIRTLCDFIPDIWKQVQPYWYGPQGFPGVFEYEVVSILGEQLGTYLLDNDGNFPSQADIQQMITDLVVTFFSQGGSHEIPSDQTPQTHRLINLHDRFTERLAQLEGGHS</sequence>
<evidence type="ECO:0000313" key="2">
    <source>
        <dbReference type="Proteomes" id="UP000029443"/>
    </source>
</evidence>
<gene>
    <name evidence="1" type="ORF">T9A_01359</name>
</gene>
<comment type="caution">
    <text evidence="1">The sequence shown here is derived from an EMBL/GenBank/DDBJ whole genome shotgun (WGS) entry which is preliminary data.</text>
</comment>
<accession>A0ABR4WDG4</accession>
<organism evidence="1 2">
    <name type="scientific">Alcanivorax jadensis T9</name>
    <dbReference type="NCBI Taxonomy" id="1177181"/>
    <lineage>
        <taxon>Bacteria</taxon>
        <taxon>Pseudomonadati</taxon>
        <taxon>Pseudomonadota</taxon>
        <taxon>Gammaproteobacteria</taxon>
        <taxon>Oceanospirillales</taxon>
        <taxon>Alcanivoracaceae</taxon>
        <taxon>Alcanivorax</taxon>
    </lineage>
</organism>
<proteinExistence type="predicted"/>
<protein>
    <submittedName>
        <fullName evidence="1">Uncharacterized protein</fullName>
    </submittedName>
</protein>
<keyword evidence="2" id="KW-1185">Reference proteome</keyword>
<reference evidence="1 2" key="1">
    <citation type="submission" date="2012-09" db="EMBL/GenBank/DDBJ databases">
        <title>Genome Sequence of alkane-degrading Bacterium Alcanivorax jadensis T9.</title>
        <authorList>
            <person name="Lai Q."/>
            <person name="Shao Z."/>
        </authorList>
    </citation>
    <scope>NUCLEOTIDE SEQUENCE [LARGE SCALE GENOMIC DNA]</scope>
    <source>
        <strain evidence="1 2">T9</strain>
    </source>
</reference>
<name>A0ABR4WDG4_9GAMM</name>
<dbReference type="Proteomes" id="UP000029443">
    <property type="component" value="Unassembled WGS sequence"/>
</dbReference>
<dbReference type="EMBL" id="ARXU01000004">
    <property type="protein sequence ID" value="KGD61410.1"/>
    <property type="molecule type" value="Genomic_DNA"/>
</dbReference>
<evidence type="ECO:0000313" key="1">
    <source>
        <dbReference type="EMBL" id="KGD61410.1"/>
    </source>
</evidence>